<evidence type="ECO:0000313" key="3">
    <source>
        <dbReference type="EMBL" id="WOK05118.1"/>
    </source>
</evidence>
<dbReference type="SUPFAM" id="SSF89360">
    <property type="entry name" value="HesB-like domain"/>
    <property type="match status" value="1"/>
</dbReference>
<evidence type="ECO:0000259" key="2">
    <source>
        <dbReference type="Pfam" id="PF01521"/>
    </source>
</evidence>
<dbReference type="InterPro" id="IPR016092">
    <property type="entry name" value="ATAP"/>
</dbReference>
<proteinExistence type="inferred from homology"/>
<dbReference type="InterPro" id="IPR000361">
    <property type="entry name" value="ATAP_core_dom"/>
</dbReference>
<feature type="domain" description="Core" evidence="2">
    <location>
        <begin position="6"/>
        <end position="97"/>
    </location>
</feature>
<dbReference type="PANTHER" id="PTHR10072">
    <property type="entry name" value="IRON-SULFUR CLUSTER ASSEMBLY PROTEIN"/>
    <property type="match status" value="1"/>
</dbReference>
<evidence type="ECO:0000313" key="4">
    <source>
        <dbReference type="Proteomes" id="UP001302349"/>
    </source>
</evidence>
<sequence>MNIHPVSISEKALGEIKEIIAKKKIPEGYGLRIGIRGAGCAGVSYMLGFDKKKEGDIEYSIAGINVFIEKKHTMYLIGLEVDFYDGADARGFSFVNPDLPVPDQAH</sequence>
<organism evidence="3 4">
    <name type="scientific">Imperialibacter roseus</name>
    <dbReference type="NCBI Taxonomy" id="1324217"/>
    <lineage>
        <taxon>Bacteria</taxon>
        <taxon>Pseudomonadati</taxon>
        <taxon>Bacteroidota</taxon>
        <taxon>Cytophagia</taxon>
        <taxon>Cytophagales</taxon>
        <taxon>Flammeovirgaceae</taxon>
        <taxon>Imperialibacter</taxon>
    </lineage>
</organism>
<protein>
    <submittedName>
        <fullName evidence="3">Iron-sulfur cluster assembly accessory protein</fullName>
    </submittedName>
</protein>
<dbReference type="InterPro" id="IPR050322">
    <property type="entry name" value="Fe-S_cluster_asmbl/transfer"/>
</dbReference>
<dbReference type="RefSeq" id="WP_317487910.1">
    <property type="nucleotide sequence ID" value="NZ_CP136051.1"/>
</dbReference>
<reference evidence="3 4" key="1">
    <citation type="journal article" date="2023" name="Microbiol. Resour. Announc.">
        <title>Complete Genome Sequence of Imperialibacter roseus strain P4T.</title>
        <authorList>
            <person name="Tizabi D.R."/>
            <person name="Bachvaroff T."/>
            <person name="Hill R.T."/>
        </authorList>
    </citation>
    <scope>NUCLEOTIDE SEQUENCE [LARGE SCALE GENOMIC DNA]</scope>
    <source>
        <strain evidence="3 4">P4T</strain>
    </source>
</reference>
<dbReference type="PANTHER" id="PTHR10072:SF41">
    <property type="entry name" value="IRON-SULFUR CLUSTER ASSEMBLY 1 HOMOLOG, MITOCHONDRIAL"/>
    <property type="match status" value="1"/>
</dbReference>
<dbReference type="NCBIfam" id="TIGR00049">
    <property type="entry name" value="iron-sulfur cluster assembly accessory protein"/>
    <property type="match status" value="1"/>
</dbReference>
<dbReference type="Gene3D" id="2.60.300.12">
    <property type="entry name" value="HesB-like domain"/>
    <property type="match status" value="1"/>
</dbReference>
<dbReference type="Proteomes" id="UP001302349">
    <property type="component" value="Chromosome"/>
</dbReference>
<gene>
    <name evidence="3" type="ORF">RT717_18715</name>
</gene>
<keyword evidence="4" id="KW-1185">Reference proteome</keyword>
<dbReference type="InterPro" id="IPR035903">
    <property type="entry name" value="HesB-like_dom_sf"/>
</dbReference>
<dbReference type="EMBL" id="CP136051">
    <property type="protein sequence ID" value="WOK05118.1"/>
    <property type="molecule type" value="Genomic_DNA"/>
</dbReference>
<evidence type="ECO:0000256" key="1">
    <source>
        <dbReference type="ARBA" id="ARBA00006718"/>
    </source>
</evidence>
<accession>A0ABZ0IJA8</accession>
<comment type="similarity">
    <text evidence="1">Belongs to the HesB/IscA family.</text>
</comment>
<name>A0ABZ0IJA8_9BACT</name>
<dbReference type="Pfam" id="PF01521">
    <property type="entry name" value="Fe-S_biosyn"/>
    <property type="match status" value="1"/>
</dbReference>